<reference evidence="2" key="2">
    <citation type="submission" date="2019-06" db="EMBL/GenBank/DDBJ databases">
        <title>Genomics analysis of Aphanomyces spp. identifies a new class of oomycete effector associated with host adaptation.</title>
        <authorList>
            <person name="Gaulin E."/>
        </authorList>
    </citation>
    <scope>NUCLEOTIDE SEQUENCE</scope>
    <source>
        <strain evidence="2">CBS 578.67</strain>
    </source>
</reference>
<protein>
    <submittedName>
        <fullName evidence="3">Aste57867_21342 protein</fullName>
    </submittedName>
</protein>
<keyword evidence="4" id="KW-1185">Reference proteome</keyword>
<keyword evidence="1" id="KW-0732">Signal</keyword>
<evidence type="ECO:0000313" key="2">
    <source>
        <dbReference type="EMBL" id="KAF0686868.1"/>
    </source>
</evidence>
<sequence length="151" mass="16587">MFTKIVLVATCAAAAVAAGDKTIYRRSVTTSYGAELLGELLSDLNVTHDNSTQLTDEEYNIAVDEFKGLLTGEYNVTNTTAFQADVKTFFSLLSPDEYEQLTDDVVTELVNEFFDQVFFGDDDEATTPAPTEKTAAPMKKSYRVRSGATRV</sequence>
<organism evidence="3 4">
    <name type="scientific">Aphanomyces stellatus</name>
    <dbReference type="NCBI Taxonomy" id="120398"/>
    <lineage>
        <taxon>Eukaryota</taxon>
        <taxon>Sar</taxon>
        <taxon>Stramenopiles</taxon>
        <taxon>Oomycota</taxon>
        <taxon>Saprolegniomycetes</taxon>
        <taxon>Saprolegniales</taxon>
        <taxon>Verrucalvaceae</taxon>
        <taxon>Aphanomyces</taxon>
    </lineage>
</organism>
<dbReference type="EMBL" id="CAADRA010006995">
    <property type="protein sequence ID" value="VFT98014.1"/>
    <property type="molecule type" value="Genomic_DNA"/>
</dbReference>
<gene>
    <name evidence="3" type="primary">Aste57867_21342</name>
    <name evidence="2" type="ORF">As57867_021273</name>
    <name evidence="3" type="ORF">ASTE57867_21342</name>
</gene>
<dbReference type="EMBL" id="VJMH01006969">
    <property type="protein sequence ID" value="KAF0686868.1"/>
    <property type="molecule type" value="Genomic_DNA"/>
</dbReference>
<evidence type="ECO:0000313" key="3">
    <source>
        <dbReference type="EMBL" id="VFT98014.1"/>
    </source>
</evidence>
<reference evidence="3 4" key="1">
    <citation type="submission" date="2019-03" db="EMBL/GenBank/DDBJ databases">
        <authorList>
            <person name="Gaulin E."/>
            <person name="Dumas B."/>
        </authorList>
    </citation>
    <scope>NUCLEOTIDE SEQUENCE [LARGE SCALE GENOMIC DNA]</scope>
    <source>
        <strain evidence="3">CBS 568.67</strain>
    </source>
</reference>
<name>A0A485LJC6_9STRA</name>
<dbReference type="AlphaFoldDB" id="A0A485LJC6"/>
<dbReference type="OrthoDB" id="77875at2759"/>
<accession>A0A485LJC6</accession>
<feature type="chain" id="PRO_5036116530" evidence="1">
    <location>
        <begin position="19"/>
        <end position="151"/>
    </location>
</feature>
<evidence type="ECO:0000256" key="1">
    <source>
        <dbReference type="SAM" id="SignalP"/>
    </source>
</evidence>
<evidence type="ECO:0000313" key="4">
    <source>
        <dbReference type="Proteomes" id="UP000332933"/>
    </source>
</evidence>
<feature type="signal peptide" evidence="1">
    <location>
        <begin position="1"/>
        <end position="18"/>
    </location>
</feature>
<dbReference type="Proteomes" id="UP000332933">
    <property type="component" value="Unassembled WGS sequence"/>
</dbReference>
<proteinExistence type="predicted"/>